<reference evidence="3" key="1">
    <citation type="submission" date="2016-10" db="EMBL/GenBank/DDBJ databases">
        <authorList>
            <person name="Benchimol M."/>
            <person name="Almeida L.G."/>
            <person name="Vasconcelos A.T."/>
            <person name="Perreira-Neves A."/>
            <person name="Rosa I.A."/>
            <person name="Tasca T."/>
            <person name="Bogo M.R."/>
            <person name="de Souza W."/>
        </authorList>
    </citation>
    <scope>NUCLEOTIDE SEQUENCE [LARGE SCALE GENOMIC DNA]</scope>
    <source>
        <strain evidence="3">K</strain>
    </source>
</reference>
<dbReference type="Proteomes" id="UP000179807">
    <property type="component" value="Unassembled WGS sequence"/>
</dbReference>
<gene>
    <name evidence="3" type="ORF">TRFO_15227</name>
</gene>
<dbReference type="PANTHER" id="PTHR43941">
    <property type="entry name" value="STRUCTURAL MAINTENANCE OF CHROMOSOMES PROTEIN 2"/>
    <property type="match status" value="1"/>
</dbReference>
<protein>
    <submittedName>
        <fullName evidence="3">Uncharacterized protein</fullName>
    </submittedName>
</protein>
<keyword evidence="4" id="KW-1185">Reference proteome</keyword>
<evidence type="ECO:0000313" key="3">
    <source>
        <dbReference type="EMBL" id="OHT14434.1"/>
    </source>
</evidence>
<dbReference type="AlphaFoldDB" id="A0A1J4KTH0"/>
<feature type="coiled-coil region" evidence="1">
    <location>
        <begin position="549"/>
        <end position="625"/>
    </location>
</feature>
<dbReference type="EMBL" id="MLAK01000374">
    <property type="protein sequence ID" value="OHT14434.1"/>
    <property type="molecule type" value="Genomic_DNA"/>
</dbReference>
<name>A0A1J4KTH0_9EUKA</name>
<evidence type="ECO:0000313" key="4">
    <source>
        <dbReference type="Proteomes" id="UP000179807"/>
    </source>
</evidence>
<sequence length="678" mass="79371">MSLFEKSTRGTSTKQMSASNTSNFQILSNMSSSTDKDTLIDEMQQKIGDLLKCNQELCVLRKENESLKQQISNLHIQSISTKEEYDREIEQLKKVISQHIETEKQLNEKLEQLSDSNSKYKSQITQFQYQMSKMQENTEQLSEKYMKQISQNKSTIEDKDKRISELKGQIKELKTQSSIDSNAFLQQKAEFEKLGEESIEYQNQIDQFQKKFKLQNRALKQLNSQVKQKDLSINELQSQIDAYTEHESKLSTEITTLNDSVNGKDHRIQELEEMCAQIIKFCKVENYESVFDYIKKKRHENKMLKRAIKSSQKVMKESQVTYQNNHNAFEEKLIEVSDQRDEARKEIINLREIIKGKEMENENLIIRLARFEKRDLIRGTVSNCNKLLVDRIYRIYSLVDPDKELPTLKSIIHASLMLRRWIKLQGTKKKYEKDGRNWWWLVPNDGDHSDKFYFAVQDKLVQLSDEQKKNEKLTLENSEMSDRIQTLEKEIAQKNELLSENQSRIENMENSIKEKTKILESKVSKEDMDIVCDKYSQLKKYLKSTLASVQQKDEQINELSTSLANIQQDHECSIRESESINAELEEAQKSNEKLQDELELVYHALNEKNREMLLLERKIALGESEKSVMHSHISSVVADNQRLNKADYSSINIRNCEDSDISHRLRIMANNLSGTLCD</sequence>
<dbReference type="RefSeq" id="XP_068367570.1">
    <property type="nucleotide sequence ID" value="XM_068498266.1"/>
</dbReference>
<dbReference type="VEuPathDB" id="TrichDB:TRFO_15227"/>
<evidence type="ECO:0000256" key="1">
    <source>
        <dbReference type="SAM" id="Coils"/>
    </source>
</evidence>
<evidence type="ECO:0000256" key="2">
    <source>
        <dbReference type="SAM" id="MobiDB-lite"/>
    </source>
</evidence>
<keyword evidence="1" id="KW-0175">Coiled coil</keyword>
<feature type="coiled-coil region" evidence="1">
    <location>
        <begin position="156"/>
        <end position="253"/>
    </location>
</feature>
<feature type="coiled-coil region" evidence="1">
    <location>
        <begin position="82"/>
        <end position="123"/>
    </location>
</feature>
<dbReference type="Gene3D" id="1.20.5.300">
    <property type="match status" value="1"/>
</dbReference>
<dbReference type="GeneID" id="94832970"/>
<accession>A0A1J4KTH0</accession>
<feature type="coiled-coil region" evidence="1">
    <location>
        <begin position="326"/>
        <end position="374"/>
    </location>
</feature>
<feature type="compositionally biased region" description="Polar residues" evidence="2">
    <location>
        <begin position="9"/>
        <end position="26"/>
    </location>
</feature>
<organism evidence="3 4">
    <name type="scientific">Tritrichomonas foetus</name>
    <dbReference type="NCBI Taxonomy" id="1144522"/>
    <lineage>
        <taxon>Eukaryota</taxon>
        <taxon>Metamonada</taxon>
        <taxon>Parabasalia</taxon>
        <taxon>Tritrichomonadida</taxon>
        <taxon>Tritrichomonadidae</taxon>
        <taxon>Tritrichomonas</taxon>
    </lineage>
</organism>
<proteinExistence type="predicted"/>
<feature type="region of interest" description="Disordered" evidence="2">
    <location>
        <begin position="1"/>
        <end position="26"/>
    </location>
</feature>
<feature type="coiled-coil region" evidence="1">
    <location>
        <begin position="463"/>
        <end position="518"/>
    </location>
</feature>
<comment type="caution">
    <text evidence="3">The sequence shown here is derived from an EMBL/GenBank/DDBJ whole genome shotgun (WGS) entry which is preliminary data.</text>
</comment>